<feature type="compositionally biased region" description="Basic residues" evidence="1">
    <location>
        <begin position="95"/>
        <end position="120"/>
    </location>
</feature>
<accession>A0A6J4REM7</accession>
<name>A0A6J4REM7_9ACTN</name>
<protein>
    <submittedName>
        <fullName evidence="2">FIG00814129: Possible chaperone</fullName>
    </submittedName>
</protein>
<evidence type="ECO:0000313" key="2">
    <source>
        <dbReference type="EMBL" id="CAA9469040.1"/>
    </source>
</evidence>
<feature type="compositionally biased region" description="Basic and acidic residues" evidence="1">
    <location>
        <begin position="61"/>
        <end position="94"/>
    </location>
</feature>
<organism evidence="2">
    <name type="scientific">uncultured Rubrobacteraceae bacterium</name>
    <dbReference type="NCBI Taxonomy" id="349277"/>
    <lineage>
        <taxon>Bacteria</taxon>
        <taxon>Bacillati</taxon>
        <taxon>Actinomycetota</taxon>
        <taxon>Rubrobacteria</taxon>
        <taxon>Rubrobacterales</taxon>
        <taxon>Rubrobacteraceae</taxon>
        <taxon>environmental samples</taxon>
    </lineage>
</organism>
<feature type="compositionally biased region" description="Basic residues" evidence="1">
    <location>
        <begin position="49"/>
        <end position="60"/>
    </location>
</feature>
<evidence type="ECO:0000256" key="1">
    <source>
        <dbReference type="SAM" id="MobiDB-lite"/>
    </source>
</evidence>
<dbReference type="EMBL" id="CADCVM010000048">
    <property type="protein sequence ID" value="CAA9469040.1"/>
    <property type="molecule type" value="Genomic_DNA"/>
</dbReference>
<feature type="compositionally biased region" description="Basic and acidic residues" evidence="1">
    <location>
        <begin position="1"/>
        <end position="11"/>
    </location>
</feature>
<feature type="non-terminal residue" evidence="2">
    <location>
        <position position="1"/>
    </location>
</feature>
<sequence length="133" mass="15029">LPRLRQHGDGRPRRRLRHHRPDASDDTRGAQTGAMDRQGAPGHAGRGPLRVRPHHPQRPGRGREDHLRGGGPQARREAERRDHGGRPPARTRDPARRRRLRRRGPRQPRGQPRKTARGRPARPVQTAGRAGTV</sequence>
<proteinExistence type="predicted"/>
<dbReference type="AlphaFoldDB" id="A0A6J4REM7"/>
<reference evidence="2" key="1">
    <citation type="submission" date="2020-02" db="EMBL/GenBank/DDBJ databases">
        <authorList>
            <person name="Meier V. D."/>
        </authorList>
    </citation>
    <scope>NUCLEOTIDE SEQUENCE</scope>
    <source>
        <strain evidence="2">AVDCRST_MAG05</strain>
    </source>
</reference>
<feature type="region of interest" description="Disordered" evidence="1">
    <location>
        <begin position="1"/>
        <end position="133"/>
    </location>
</feature>
<gene>
    <name evidence="2" type="ORF">AVDCRST_MAG05-377</name>
</gene>
<feature type="non-terminal residue" evidence="2">
    <location>
        <position position="133"/>
    </location>
</feature>